<comment type="catalytic activity">
    <reaction evidence="1">
        <text>ATP + protein L-histidine = ADP + protein N-phospho-L-histidine.</text>
        <dbReference type="EC" id="2.7.13.3"/>
    </reaction>
</comment>
<accession>A0A951PC42</accession>
<dbReference type="Gene3D" id="3.30.565.10">
    <property type="entry name" value="Histidine kinase-like ATPase, C-terminal domain"/>
    <property type="match status" value="1"/>
</dbReference>
<protein>
    <recommendedName>
        <fullName evidence="2">histidine kinase</fullName>
        <ecNumber evidence="2">2.7.13.3</ecNumber>
    </recommendedName>
</protein>
<evidence type="ECO:0000256" key="5">
    <source>
        <dbReference type="ARBA" id="ARBA00023012"/>
    </source>
</evidence>
<dbReference type="SMART" id="SM00387">
    <property type="entry name" value="HATPase_c"/>
    <property type="match status" value="1"/>
</dbReference>
<keyword evidence="3" id="KW-0597">Phosphoprotein</keyword>
<dbReference type="InterPro" id="IPR003018">
    <property type="entry name" value="GAF"/>
</dbReference>
<dbReference type="AlphaFoldDB" id="A0A951PC42"/>
<dbReference type="PROSITE" id="PS50109">
    <property type="entry name" value="HIS_KIN"/>
    <property type="match status" value="1"/>
</dbReference>
<keyword evidence="4 7" id="KW-0418">Kinase</keyword>
<proteinExistence type="predicted"/>
<name>A0A951PC42_9CYAN</name>
<reference evidence="7" key="1">
    <citation type="submission" date="2021-05" db="EMBL/GenBank/DDBJ databases">
        <authorList>
            <person name="Pietrasiak N."/>
            <person name="Ward R."/>
            <person name="Stajich J.E."/>
            <person name="Kurbessoian T."/>
        </authorList>
    </citation>
    <scope>NUCLEOTIDE SEQUENCE</scope>
    <source>
        <strain evidence="7">GSE-TBD4-15B</strain>
    </source>
</reference>
<dbReference type="InterPro" id="IPR005467">
    <property type="entry name" value="His_kinase_dom"/>
</dbReference>
<dbReference type="PRINTS" id="PR00344">
    <property type="entry name" value="BCTRLSENSOR"/>
</dbReference>
<evidence type="ECO:0000259" key="6">
    <source>
        <dbReference type="PROSITE" id="PS50109"/>
    </source>
</evidence>
<reference evidence="7" key="2">
    <citation type="journal article" date="2022" name="Microbiol. Resour. Announc.">
        <title>Metagenome Sequencing to Explore Phylogenomics of Terrestrial Cyanobacteria.</title>
        <authorList>
            <person name="Ward R.D."/>
            <person name="Stajich J.E."/>
            <person name="Johansen J.R."/>
            <person name="Huntemann M."/>
            <person name="Clum A."/>
            <person name="Foster B."/>
            <person name="Foster B."/>
            <person name="Roux S."/>
            <person name="Palaniappan K."/>
            <person name="Varghese N."/>
            <person name="Mukherjee S."/>
            <person name="Reddy T.B.K."/>
            <person name="Daum C."/>
            <person name="Copeland A."/>
            <person name="Chen I.A."/>
            <person name="Ivanova N.N."/>
            <person name="Kyrpides N.C."/>
            <person name="Shapiro N."/>
            <person name="Eloe-Fadrosh E.A."/>
            <person name="Pietrasiak N."/>
        </authorList>
    </citation>
    <scope>NUCLEOTIDE SEQUENCE</scope>
    <source>
        <strain evidence="7">GSE-TBD4-15B</strain>
    </source>
</reference>
<dbReference type="Pfam" id="PF00512">
    <property type="entry name" value="HisKA"/>
    <property type="match status" value="1"/>
</dbReference>
<dbReference type="Proteomes" id="UP000707356">
    <property type="component" value="Unassembled WGS sequence"/>
</dbReference>
<dbReference type="Pfam" id="PF02518">
    <property type="entry name" value="HATPase_c"/>
    <property type="match status" value="1"/>
</dbReference>
<dbReference type="InterPro" id="IPR003594">
    <property type="entry name" value="HATPase_dom"/>
</dbReference>
<dbReference type="InterPro" id="IPR003661">
    <property type="entry name" value="HisK_dim/P_dom"/>
</dbReference>
<dbReference type="InterPro" id="IPR036097">
    <property type="entry name" value="HisK_dim/P_sf"/>
</dbReference>
<dbReference type="CDD" id="cd00075">
    <property type="entry name" value="HATPase"/>
    <property type="match status" value="1"/>
</dbReference>
<dbReference type="CDD" id="cd00082">
    <property type="entry name" value="HisKA"/>
    <property type="match status" value="1"/>
</dbReference>
<evidence type="ECO:0000256" key="1">
    <source>
        <dbReference type="ARBA" id="ARBA00000085"/>
    </source>
</evidence>
<dbReference type="SUPFAM" id="SSF55874">
    <property type="entry name" value="ATPase domain of HSP90 chaperone/DNA topoisomerase II/histidine kinase"/>
    <property type="match status" value="1"/>
</dbReference>
<organism evidence="7 8">
    <name type="scientific">Pegethrix bostrychoides GSE-TBD4-15B</name>
    <dbReference type="NCBI Taxonomy" id="2839662"/>
    <lineage>
        <taxon>Bacteria</taxon>
        <taxon>Bacillati</taxon>
        <taxon>Cyanobacteriota</taxon>
        <taxon>Cyanophyceae</taxon>
        <taxon>Oculatellales</taxon>
        <taxon>Oculatellaceae</taxon>
        <taxon>Pegethrix</taxon>
    </lineage>
</organism>
<dbReference type="SUPFAM" id="SSF47384">
    <property type="entry name" value="Homodimeric domain of signal transducing histidine kinase"/>
    <property type="match status" value="1"/>
</dbReference>
<dbReference type="InterPro" id="IPR004358">
    <property type="entry name" value="Sig_transdc_His_kin-like_C"/>
</dbReference>
<comment type="caution">
    <text evidence="7">The sequence shown here is derived from an EMBL/GenBank/DDBJ whole genome shotgun (WGS) entry which is preliminary data.</text>
</comment>
<evidence type="ECO:0000256" key="2">
    <source>
        <dbReference type="ARBA" id="ARBA00012438"/>
    </source>
</evidence>
<evidence type="ECO:0000313" key="7">
    <source>
        <dbReference type="EMBL" id="MBW4466957.1"/>
    </source>
</evidence>
<dbReference type="SMART" id="SM00065">
    <property type="entry name" value="GAF"/>
    <property type="match status" value="1"/>
</dbReference>
<dbReference type="Gene3D" id="1.10.287.130">
    <property type="match status" value="1"/>
</dbReference>
<evidence type="ECO:0000256" key="4">
    <source>
        <dbReference type="ARBA" id="ARBA00022777"/>
    </source>
</evidence>
<keyword evidence="5" id="KW-0902">Two-component regulatory system</keyword>
<evidence type="ECO:0000313" key="8">
    <source>
        <dbReference type="Proteomes" id="UP000707356"/>
    </source>
</evidence>
<dbReference type="SUPFAM" id="SSF55781">
    <property type="entry name" value="GAF domain-like"/>
    <property type="match status" value="1"/>
</dbReference>
<dbReference type="SMART" id="SM00388">
    <property type="entry name" value="HisKA"/>
    <property type="match status" value="1"/>
</dbReference>
<evidence type="ECO:0000256" key="3">
    <source>
        <dbReference type="ARBA" id="ARBA00022553"/>
    </source>
</evidence>
<dbReference type="InterPro" id="IPR029016">
    <property type="entry name" value="GAF-like_dom_sf"/>
</dbReference>
<dbReference type="InterPro" id="IPR036890">
    <property type="entry name" value="HATPase_C_sf"/>
</dbReference>
<dbReference type="EC" id="2.7.13.3" evidence="2"/>
<dbReference type="GO" id="GO:0000155">
    <property type="term" value="F:phosphorelay sensor kinase activity"/>
    <property type="evidence" value="ECO:0007669"/>
    <property type="project" value="InterPro"/>
</dbReference>
<keyword evidence="4 7" id="KW-0808">Transferase</keyword>
<gene>
    <name evidence="7" type="ORF">KME07_16155</name>
</gene>
<dbReference type="Gene3D" id="3.30.450.40">
    <property type="match status" value="1"/>
</dbReference>
<sequence>MQPSRDTSIRAVPPLPKITDAGFAYSDSSKPELESVEAPAATIARLQQALELETLLRRIIEQIHISLEPDQILQTAVRELAIGLRVKGCNLALYDLRQGCSTLRYEWFHATNPVALNPVAVNHTVLIASQSDLYQQLLQRQSVQFCLINPVSVDQAEPTCSPVSVPFNPAQFTCLICPIQDSAGVLGDLRLFRPKLQGFSPEEVRLVQQVGLQCAGALRKAEIYRQSQRQISELEQMHQRKDEFLSTVSHELRTPMSNIKMAAQLVEINLDQLDSVKLTAAQRYLKILKDETSREVTLINDLLDLSRLEAGTDSLVMTTTNPVFWLPPILEPFMERAKLQQQQFQIDLATYLPSLTTDLGDLERVLSELLNNACKYTPAGERIVFSVRLLKASANARAPVFLFSVANSGIEIPETEQQRIFEKFYRLPNPNLSQQTGTGLGLSLVKGLVERLSGQLRVESYAGLTRFAVELPSCPPGER</sequence>
<dbReference type="EMBL" id="JAHHHV010000072">
    <property type="protein sequence ID" value="MBW4466957.1"/>
    <property type="molecule type" value="Genomic_DNA"/>
</dbReference>
<feature type="domain" description="Histidine kinase" evidence="6">
    <location>
        <begin position="247"/>
        <end position="475"/>
    </location>
</feature>
<dbReference type="Pfam" id="PF01590">
    <property type="entry name" value="GAF"/>
    <property type="match status" value="1"/>
</dbReference>
<dbReference type="PANTHER" id="PTHR43547">
    <property type="entry name" value="TWO-COMPONENT HISTIDINE KINASE"/>
    <property type="match status" value="1"/>
</dbReference>
<dbReference type="PANTHER" id="PTHR43547:SF2">
    <property type="entry name" value="HYBRID SIGNAL TRANSDUCTION HISTIDINE KINASE C"/>
    <property type="match status" value="1"/>
</dbReference>